<feature type="domain" description="Major facilitator superfamily (MFS) profile" evidence="27">
    <location>
        <begin position="9"/>
        <end position="417"/>
    </location>
</feature>
<gene>
    <name evidence="28" type="ORF">GCM10010968_13650</name>
</gene>
<feature type="transmembrane region" description="Helical" evidence="26">
    <location>
        <begin position="163"/>
        <end position="184"/>
    </location>
</feature>
<evidence type="ECO:0000256" key="10">
    <source>
        <dbReference type="ARBA" id="ARBA00044878"/>
    </source>
</evidence>
<evidence type="ECO:0000256" key="12">
    <source>
        <dbReference type="ARBA" id="ARBA00044884"/>
    </source>
</evidence>
<evidence type="ECO:0000256" key="14">
    <source>
        <dbReference type="ARBA" id="ARBA00044893"/>
    </source>
</evidence>
<comment type="catalytic activity">
    <reaction evidence="10">
        <text>L-histidyl-glycine(out) = L-histidyl-glycine(in)</text>
        <dbReference type="Rhea" id="RHEA:79395"/>
        <dbReference type="ChEBI" id="CHEBI:229957"/>
    </reaction>
</comment>
<keyword evidence="29" id="KW-1185">Reference proteome</keyword>
<dbReference type="PROSITE" id="PS50850">
    <property type="entry name" value="MFS"/>
    <property type="match status" value="1"/>
</dbReference>
<comment type="catalytic activity">
    <reaction evidence="19">
        <text>L-histidyl-L-alpha-amino acid(out) = L-histidyl-L-alpha-amino acid(in)</text>
        <dbReference type="Rhea" id="RHEA:79379"/>
        <dbReference type="ChEBI" id="CHEBI:229964"/>
    </reaction>
</comment>
<name>A0ABQ2KLA3_9MICO</name>
<comment type="catalytic activity">
    <reaction evidence="15">
        <text>L-aspartyl-L-lysine(out) = L-aspartyl-L-lysine(in)</text>
        <dbReference type="Rhea" id="RHEA:79411"/>
        <dbReference type="ChEBI" id="CHEBI:229953"/>
    </reaction>
</comment>
<comment type="catalytic activity">
    <reaction evidence="13">
        <text>L-lysyl-L-alpha-amino acid(out) = L-lysyl-L-alpha-amino acid(in)</text>
        <dbReference type="Rhea" id="RHEA:79387"/>
        <dbReference type="ChEBI" id="CHEBI:229965"/>
    </reaction>
</comment>
<evidence type="ECO:0000256" key="22">
    <source>
        <dbReference type="ARBA" id="ARBA00044985"/>
    </source>
</evidence>
<dbReference type="Pfam" id="PF07690">
    <property type="entry name" value="MFS_1"/>
    <property type="match status" value="1"/>
</dbReference>
<dbReference type="PANTHER" id="PTHR23512">
    <property type="entry name" value="MAJOR FACILITATOR SUPERFAMILY DOMAIN-CONTAINING PROTEIN 1"/>
    <property type="match status" value="1"/>
</dbReference>
<feature type="transmembrane region" description="Helical" evidence="26">
    <location>
        <begin position="7"/>
        <end position="23"/>
    </location>
</feature>
<evidence type="ECO:0000256" key="23">
    <source>
        <dbReference type="ARBA" id="ARBA00045018"/>
    </source>
</evidence>
<keyword evidence="6 26" id="KW-1133">Transmembrane helix</keyword>
<evidence type="ECO:0000256" key="3">
    <source>
        <dbReference type="ARBA" id="ARBA00008335"/>
    </source>
</evidence>
<comment type="catalytic activity">
    <reaction evidence="9">
        <text>L-lysyl-L-alanine(out) = L-lysyl-L-alanine(in)</text>
        <dbReference type="Rhea" id="RHEA:79399"/>
        <dbReference type="ChEBI" id="CHEBI:229954"/>
    </reaction>
</comment>
<dbReference type="InterPro" id="IPR020846">
    <property type="entry name" value="MFS_dom"/>
</dbReference>
<comment type="subunit">
    <text evidence="25">Homodimer. Interacts with lysosomal protein GLMP (via lumenal domain); the interaction starts while both proteins are still in the endoplasmic reticulum and is required for stabilization of MFSD1 in lysosomes but has no direct effect on its targeting to lysosomes or transporter activity.</text>
</comment>
<dbReference type="PANTHER" id="PTHR23512:SF3">
    <property type="entry name" value="MAJOR FACILITATOR SUPERFAMILY DOMAIN-CONTAINING PROTEIN 1"/>
    <property type="match status" value="1"/>
</dbReference>
<comment type="subcellular location">
    <subcellularLocation>
        <location evidence="2">Cell membrane</location>
        <topology evidence="2">Multi-pass membrane protein</topology>
    </subcellularLocation>
    <subcellularLocation>
        <location evidence="1">Lysosome membrane</location>
        <topology evidence="1">Multi-pass membrane protein</topology>
    </subcellularLocation>
</comment>
<comment type="catalytic activity">
    <reaction evidence="20">
        <text>L-alanyl-L-lysine(out) = L-alanyl-L-lysine(in)</text>
        <dbReference type="Rhea" id="RHEA:79415"/>
        <dbReference type="ChEBI" id="CHEBI:192470"/>
    </reaction>
</comment>
<dbReference type="SUPFAM" id="SSF103473">
    <property type="entry name" value="MFS general substrate transporter"/>
    <property type="match status" value="1"/>
</dbReference>
<evidence type="ECO:0000256" key="7">
    <source>
        <dbReference type="ARBA" id="ARBA00023136"/>
    </source>
</evidence>
<feature type="transmembrane region" description="Helical" evidence="26">
    <location>
        <begin position="74"/>
        <end position="93"/>
    </location>
</feature>
<keyword evidence="7 26" id="KW-0472">Membrane</keyword>
<evidence type="ECO:0000256" key="24">
    <source>
        <dbReference type="ARBA" id="ARBA00045709"/>
    </source>
</evidence>
<feature type="transmembrane region" description="Helical" evidence="26">
    <location>
        <begin position="343"/>
        <end position="369"/>
    </location>
</feature>
<dbReference type="CDD" id="cd06174">
    <property type="entry name" value="MFS"/>
    <property type="match status" value="1"/>
</dbReference>
<comment type="catalytic activity">
    <reaction evidence="14">
        <text>L-alpha-aminoacyl-L-lysine(out) = L-alpha-aminoacyl-L-lysine(in)</text>
        <dbReference type="Rhea" id="RHEA:79383"/>
        <dbReference type="ChEBI" id="CHEBI:229966"/>
    </reaction>
</comment>
<evidence type="ECO:0000256" key="4">
    <source>
        <dbReference type="ARBA" id="ARBA00022448"/>
    </source>
</evidence>
<evidence type="ECO:0000256" key="20">
    <source>
        <dbReference type="ARBA" id="ARBA00044919"/>
    </source>
</evidence>
<evidence type="ECO:0000256" key="1">
    <source>
        <dbReference type="ARBA" id="ARBA00004155"/>
    </source>
</evidence>
<comment type="catalytic activity">
    <reaction evidence="21">
        <text>L-lysyl-glycine(out) = L-lysyl-glycine(in)</text>
        <dbReference type="Rhea" id="RHEA:79407"/>
        <dbReference type="ChEBI" id="CHEBI:191202"/>
    </reaction>
</comment>
<comment type="caution">
    <text evidence="28">The sequence shown here is derived from an EMBL/GenBank/DDBJ whole genome shotgun (WGS) entry which is preliminary data.</text>
</comment>
<evidence type="ECO:0000256" key="21">
    <source>
        <dbReference type="ARBA" id="ARBA00044924"/>
    </source>
</evidence>
<accession>A0ABQ2KLA3</accession>
<evidence type="ECO:0000256" key="17">
    <source>
        <dbReference type="ARBA" id="ARBA00044900"/>
    </source>
</evidence>
<evidence type="ECO:0000256" key="15">
    <source>
        <dbReference type="ARBA" id="ARBA00044898"/>
    </source>
</evidence>
<sequence>MNSARSWVVWGVGALAYIAAILHRSSLGVAVPDAAARFEVQAALLSTLGAVQLAVYAVMQIPVGVLLDRYGPRVLIASGAAIMAAGQLVVALAEDLPVAVAGRVLVGLGDAATFISVIRLQAGWFRGPIVAQMSQWTATAGQLGQLLSVVPFAWLLHQVGWTLSFGSLAIVGAVALVLVLVLVFDSPKGEPPLATGSIELPQGWWPRLLSTLRRPGTQLGLWTHFALLATPNMFMLFWGYPMLVDGLGYERTAAAGLLSITVVTGMVVGPIIGIATARFPLRRSNLVLAIVGLLVVTWALVVGWPERPPAWLLVVLVVVLGIAGPGSTVGFDFARTFNPLRTLGAANGVVNVGGFAASFAMMPVVGLVLDLVHHARLDAGEEAALYDWAGFRIALCVQFVVLVLGAVMILRARRRTRLQLREEEGIEVGPVWRAIARWLRDRRA</sequence>
<proteinExistence type="inferred from homology"/>
<dbReference type="InterPro" id="IPR052187">
    <property type="entry name" value="MFSD1"/>
</dbReference>
<comment type="catalytic activity">
    <reaction evidence="18">
        <text>L-arginyl-glycine(out) = L-arginyl-glycine(in)</text>
        <dbReference type="Rhea" id="RHEA:79391"/>
        <dbReference type="ChEBI" id="CHEBI:229955"/>
    </reaction>
</comment>
<comment type="similarity">
    <text evidence="3">Belongs to the major facilitator superfamily.</text>
</comment>
<keyword evidence="8" id="KW-0458">Lysosome</keyword>
<dbReference type="RefSeq" id="WP_188717396.1">
    <property type="nucleotide sequence ID" value="NZ_BAABBD010000002.1"/>
</dbReference>
<evidence type="ECO:0000256" key="25">
    <source>
        <dbReference type="ARBA" id="ARBA00046376"/>
    </source>
</evidence>
<comment type="function">
    <text evidence="24">Lysosomal dipeptide uniporter that selectively exports lysine, arginine or histidine-containing dipeptides with a net positive charge from the lysosome lumen into the cytosol. Could play a role in a specific type of protein O-glycosylation indirectly regulating macrophages migration and tissue invasion. Also essential for liver homeostasis.</text>
</comment>
<dbReference type="InterPro" id="IPR011701">
    <property type="entry name" value="MFS"/>
</dbReference>
<comment type="catalytic activity">
    <reaction evidence="17">
        <text>L-lysyl-L-lysine(out) = L-lysyl-L-lysine(in)</text>
        <dbReference type="Rhea" id="RHEA:79403"/>
        <dbReference type="ChEBI" id="CHEBI:229956"/>
    </reaction>
</comment>
<feature type="transmembrane region" description="Helical" evidence="26">
    <location>
        <begin position="43"/>
        <end position="67"/>
    </location>
</feature>
<dbReference type="EMBL" id="BMLM01000001">
    <property type="protein sequence ID" value="GGN83173.1"/>
    <property type="molecule type" value="Genomic_DNA"/>
</dbReference>
<evidence type="ECO:0000256" key="16">
    <source>
        <dbReference type="ARBA" id="ARBA00044899"/>
    </source>
</evidence>
<keyword evidence="4" id="KW-0813">Transport</keyword>
<protein>
    <recommendedName>
        <fullName evidence="22">Lysosomal dipeptide transporter MFSD1</fullName>
    </recommendedName>
    <alternativeName>
        <fullName evidence="23">Major facilitator superfamily domain-containing protein 1</fullName>
    </alternativeName>
</protein>
<feature type="transmembrane region" description="Helical" evidence="26">
    <location>
        <begin position="286"/>
        <end position="304"/>
    </location>
</feature>
<comment type="catalytic activity">
    <reaction evidence="16">
        <text>L-arginyl-L-alpha-amino acid(out) = L-arginyl-L-alpha-amino acid(in)</text>
        <dbReference type="Rhea" id="RHEA:79371"/>
        <dbReference type="ChEBI" id="CHEBI:84315"/>
    </reaction>
</comment>
<evidence type="ECO:0000256" key="6">
    <source>
        <dbReference type="ARBA" id="ARBA00022989"/>
    </source>
</evidence>
<organism evidence="28 29">
    <name type="scientific">Agrococcus terreus</name>
    <dbReference type="NCBI Taxonomy" id="574649"/>
    <lineage>
        <taxon>Bacteria</taxon>
        <taxon>Bacillati</taxon>
        <taxon>Actinomycetota</taxon>
        <taxon>Actinomycetes</taxon>
        <taxon>Micrococcales</taxon>
        <taxon>Microbacteriaceae</taxon>
        <taxon>Agrococcus</taxon>
    </lineage>
</organism>
<feature type="transmembrane region" description="Helical" evidence="26">
    <location>
        <begin position="310"/>
        <end position="331"/>
    </location>
</feature>
<evidence type="ECO:0000256" key="9">
    <source>
        <dbReference type="ARBA" id="ARBA00044876"/>
    </source>
</evidence>
<dbReference type="Proteomes" id="UP000626982">
    <property type="component" value="Unassembled WGS sequence"/>
</dbReference>
<evidence type="ECO:0000259" key="27">
    <source>
        <dbReference type="PROSITE" id="PS50850"/>
    </source>
</evidence>
<comment type="catalytic activity">
    <reaction evidence="12">
        <text>L-alpha-aminoacyl-L-histidine(out) = L-alpha-aminoacyl-L-histidine(in)</text>
        <dbReference type="Rhea" id="RHEA:79375"/>
        <dbReference type="ChEBI" id="CHEBI:229967"/>
    </reaction>
</comment>
<evidence type="ECO:0000256" key="18">
    <source>
        <dbReference type="ARBA" id="ARBA00044903"/>
    </source>
</evidence>
<evidence type="ECO:0000256" key="8">
    <source>
        <dbReference type="ARBA" id="ARBA00023228"/>
    </source>
</evidence>
<feature type="transmembrane region" description="Helical" evidence="26">
    <location>
        <begin position="252"/>
        <end position="274"/>
    </location>
</feature>
<evidence type="ECO:0000256" key="13">
    <source>
        <dbReference type="ARBA" id="ARBA00044891"/>
    </source>
</evidence>
<comment type="catalytic activity">
    <reaction evidence="11">
        <text>L-alpha-aminoacyl-L-arginine(out) = L-alpha-aminoacyl-L-arginine(in)</text>
        <dbReference type="Rhea" id="RHEA:79367"/>
        <dbReference type="ChEBI" id="CHEBI:229968"/>
    </reaction>
</comment>
<keyword evidence="5 26" id="KW-0812">Transmembrane</keyword>
<feature type="transmembrane region" description="Helical" evidence="26">
    <location>
        <begin position="389"/>
        <end position="410"/>
    </location>
</feature>
<evidence type="ECO:0000256" key="5">
    <source>
        <dbReference type="ARBA" id="ARBA00022692"/>
    </source>
</evidence>
<dbReference type="InterPro" id="IPR036259">
    <property type="entry name" value="MFS_trans_sf"/>
</dbReference>
<evidence type="ECO:0000256" key="19">
    <source>
        <dbReference type="ARBA" id="ARBA00044912"/>
    </source>
</evidence>
<evidence type="ECO:0000256" key="11">
    <source>
        <dbReference type="ARBA" id="ARBA00044881"/>
    </source>
</evidence>
<evidence type="ECO:0000256" key="26">
    <source>
        <dbReference type="SAM" id="Phobius"/>
    </source>
</evidence>
<evidence type="ECO:0000313" key="28">
    <source>
        <dbReference type="EMBL" id="GGN83173.1"/>
    </source>
</evidence>
<reference evidence="29" key="1">
    <citation type="journal article" date="2019" name="Int. J. Syst. Evol. Microbiol.">
        <title>The Global Catalogue of Microorganisms (GCM) 10K type strain sequencing project: providing services to taxonomists for standard genome sequencing and annotation.</title>
        <authorList>
            <consortium name="The Broad Institute Genomics Platform"/>
            <consortium name="The Broad Institute Genome Sequencing Center for Infectious Disease"/>
            <person name="Wu L."/>
            <person name="Ma J."/>
        </authorList>
    </citation>
    <scope>NUCLEOTIDE SEQUENCE [LARGE SCALE GENOMIC DNA]</scope>
    <source>
        <strain evidence="29">CGMCC 1.6960</strain>
    </source>
</reference>
<evidence type="ECO:0000256" key="2">
    <source>
        <dbReference type="ARBA" id="ARBA00004651"/>
    </source>
</evidence>
<evidence type="ECO:0000313" key="29">
    <source>
        <dbReference type="Proteomes" id="UP000626982"/>
    </source>
</evidence>
<feature type="transmembrane region" description="Helical" evidence="26">
    <location>
        <begin position="219"/>
        <end position="240"/>
    </location>
</feature>
<dbReference type="Gene3D" id="1.20.1250.20">
    <property type="entry name" value="MFS general substrate transporter like domains"/>
    <property type="match status" value="2"/>
</dbReference>